<dbReference type="AlphaFoldDB" id="A0A0L8GER7"/>
<dbReference type="EMBL" id="KQ422352">
    <property type="protein sequence ID" value="KOF75035.1"/>
    <property type="molecule type" value="Genomic_DNA"/>
</dbReference>
<accession>A0A0L8GER7</accession>
<reference evidence="1" key="1">
    <citation type="submission" date="2015-07" db="EMBL/GenBank/DDBJ databases">
        <title>MeaNS - Measles Nucleotide Surveillance Program.</title>
        <authorList>
            <person name="Tran T."/>
            <person name="Druce J."/>
        </authorList>
    </citation>
    <scope>NUCLEOTIDE SEQUENCE</scope>
    <source>
        <strain evidence="1">UCB-OBI-ISO-001</strain>
        <tissue evidence="1">Gonad</tissue>
    </source>
</reference>
<protein>
    <submittedName>
        <fullName evidence="1">Uncharacterized protein</fullName>
    </submittedName>
</protein>
<evidence type="ECO:0000313" key="1">
    <source>
        <dbReference type="EMBL" id="KOF75035.1"/>
    </source>
</evidence>
<name>A0A0L8GER7_OCTBM</name>
<organism evidence="1">
    <name type="scientific">Octopus bimaculoides</name>
    <name type="common">California two-spotted octopus</name>
    <dbReference type="NCBI Taxonomy" id="37653"/>
    <lineage>
        <taxon>Eukaryota</taxon>
        <taxon>Metazoa</taxon>
        <taxon>Spiralia</taxon>
        <taxon>Lophotrochozoa</taxon>
        <taxon>Mollusca</taxon>
        <taxon>Cephalopoda</taxon>
        <taxon>Coleoidea</taxon>
        <taxon>Octopodiformes</taxon>
        <taxon>Octopoda</taxon>
        <taxon>Incirrata</taxon>
        <taxon>Octopodidae</taxon>
        <taxon>Octopus</taxon>
    </lineage>
</organism>
<gene>
    <name evidence="1" type="ORF">OCBIM_22035326mg</name>
</gene>
<proteinExistence type="predicted"/>
<sequence length="54" mass="6210">MPVLLYKHTHIALPSFTDFCYCTAVVCQGYHFECFNLISILPLILESLFVEQSN</sequence>